<feature type="region of interest" description="Disordered" evidence="1">
    <location>
        <begin position="44"/>
        <end position="83"/>
    </location>
</feature>
<name>A0A8K0IW38_COCNU</name>
<reference evidence="2" key="2">
    <citation type="submission" date="2019-07" db="EMBL/GenBank/DDBJ databases">
        <authorList>
            <person name="Yang Y."/>
            <person name="Bocs S."/>
            <person name="Baudouin L."/>
        </authorList>
    </citation>
    <scope>NUCLEOTIDE SEQUENCE</scope>
    <source>
        <tissue evidence="2">Spear leaf of Hainan Tall coconut</tissue>
    </source>
</reference>
<accession>A0A8K0IW38</accession>
<proteinExistence type="predicted"/>
<sequence>MDPPSLVSQVPVPEIWQFPTVGVPPSGPRVGRMAPGPEVAAVGNRDASLDESIVTKQIGGSRGRRKRRDSASEDESSKLASISSGNDLVITDSVW</sequence>
<gene>
    <name evidence="2" type="ORF">COCNU_14G011290</name>
</gene>
<reference evidence="2" key="1">
    <citation type="journal article" date="2017" name="Gigascience">
        <title>The genome draft of coconut (Cocos nucifera).</title>
        <authorList>
            <person name="Xiao Y."/>
            <person name="Xu P."/>
            <person name="Fan H."/>
            <person name="Baudouin L."/>
            <person name="Xia W."/>
            <person name="Bocs S."/>
            <person name="Xu J."/>
            <person name="Li Q."/>
            <person name="Guo A."/>
            <person name="Zhou L."/>
            <person name="Li J."/>
            <person name="Wu Y."/>
            <person name="Ma Z."/>
            <person name="Armero A."/>
            <person name="Issali A.E."/>
            <person name="Liu N."/>
            <person name="Peng M."/>
            <person name="Yang Y."/>
        </authorList>
    </citation>
    <scope>NUCLEOTIDE SEQUENCE</scope>
    <source>
        <tissue evidence="2">Spear leaf of Hainan Tall coconut</tissue>
    </source>
</reference>
<protein>
    <submittedName>
        <fullName evidence="2">Putative Transcription factor BPE</fullName>
    </submittedName>
</protein>
<dbReference type="OrthoDB" id="10519880at2759"/>
<dbReference type="EMBL" id="CM017885">
    <property type="protein sequence ID" value="KAG1368661.1"/>
    <property type="molecule type" value="Genomic_DNA"/>
</dbReference>
<evidence type="ECO:0000313" key="2">
    <source>
        <dbReference type="EMBL" id="KAG1368661.1"/>
    </source>
</evidence>
<comment type="caution">
    <text evidence="2">The sequence shown here is derived from an EMBL/GenBank/DDBJ whole genome shotgun (WGS) entry which is preliminary data.</text>
</comment>
<evidence type="ECO:0000313" key="3">
    <source>
        <dbReference type="Proteomes" id="UP000797356"/>
    </source>
</evidence>
<dbReference type="Proteomes" id="UP000797356">
    <property type="component" value="Chromosome 14"/>
</dbReference>
<keyword evidence="3" id="KW-1185">Reference proteome</keyword>
<evidence type="ECO:0000256" key="1">
    <source>
        <dbReference type="SAM" id="MobiDB-lite"/>
    </source>
</evidence>
<organism evidence="2 3">
    <name type="scientific">Cocos nucifera</name>
    <name type="common">Coconut palm</name>
    <dbReference type="NCBI Taxonomy" id="13894"/>
    <lineage>
        <taxon>Eukaryota</taxon>
        <taxon>Viridiplantae</taxon>
        <taxon>Streptophyta</taxon>
        <taxon>Embryophyta</taxon>
        <taxon>Tracheophyta</taxon>
        <taxon>Spermatophyta</taxon>
        <taxon>Magnoliopsida</taxon>
        <taxon>Liliopsida</taxon>
        <taxon>Arecaceae</taxon>
        <taxon>Arecoideae</taxon>
        <taxon>Cocoseae</taxon>
        <taxon>Attaleinae</taxon>
        <taxon>Cocos</taxon>
    </lineage>
</organism>
<dbReference type="AlphaFoldDB" id="A0A8K0IW38"/>